<keyword evidence="4" id="KW-0408">Iron</keyword>
<keyword evidence="3 8" id="KW-0560">Oxidoreductase</keyword>
<keyword evidence="2" id="KW-0479">Metal-binding</keyword>
<dbReference type="RefSeq" id="WP_017467554.1">
    <property type="nucleotide sequence ID" value="NZ_BMEW01000022.1"/>
</dbReference>
<dbReference type="Pfam" id="PF00355">
    <property type="entry name" value="Rieske"/>
    <property type="match status" value="1"/>
</dbReference>
<dbReference type="Proteomes" id="UP000186559">
    <property type="component" value="Chromosome"/>
</dbReference>
<evidence type="ECO:0000256" key="2">
    <source>
        <dbReference type="ARBA" id="ARBA00022723"/>
    </source>
</evidence>
<keyword evidence="6" id="KW-0534">Nitrate assimilation</keyword>
<dbReference type="Gene3D" id="2.102.10.10">
    <property type="entry name" value="Rieske [2Fe-2S] iron-sulphur domain"/>
    <property type="match status" value="1"/>
</dbReference>
<evidence type="ECO:0000256" key="3">
    <source>
        <dbReference type="ARBA" id="ARBA00023002"/>
    </source>
</evidence>
<organism evidence="8 9">
    <name type="scientific">Salipiger profundus</name>
    <dbReference type="NCBI Taxonomy" id="1229727"/>
    <lineage>
        <taxon>Bacteria</taxon>
        <taxon>Pseudomonadati</taxon>
        <taxon>Pseudomonadota</taxon>
        <taxon>Alphaproteobacteria</taxon>
        <taxon>Rhodobacterales</taxon>
        <taxon>Roseobacteraceae</taxon>
        <taxon>Salipiger</taxon>
    </lineage>
</organism>
<dbReference type="PROSITE" id="PS51296">
    <property type="entry name" value="RIESKE"/>
    <property type="match status" value="1"/>
</dbReference>
<gene>
    <name evidence="8" type="ORF">Ga0080559_TMP2792</name>
</gene>
<proteinExistence type="predicted"/>
<dbReference type="CDD" id="cd03530">
    <property type="entry name" value="Rieske_NirD_small_Bacillus"/>
    <property type="match status" value="1"/>
</dbReference>
<keyword evidence="9" id="KW-1185">Reference proteome</keyword>
<feature type="domain" description="Rieske" evidence="7">
    <location>
        <begin position="3"/>
        <end position="99"/>
    </location>
</feature>
<dbReference type="STRING" id="1229727.Ga0080559_TMP2792"/>
<dbReference type="SUPFAM" id="SSF50022">
    <property type="entry name" value="ISP domain"/>
    <property type="match status" value="1"/>
</dbReference>
<accession>A0A1U7D658</accession>
<dbReference type="OrthoDB" id="9794175at2"/>
<dbReference type="InterPro" id="IPR012748">
    <property type="entry name" value="Rieske-like_NirD"/>
</dbReference>
<name>A0A1U7D658_9RHOB</name>
<dbReference type="EMBL" id="CP014796">
    <property type="protein sequence ID" value="APX23588.1"/>
    <property type="molecule type" value="Genomic_DNA"/>
</dbReference>
<dbReference type="EC" id="1.7.1.4" evidence="8"/>
<dbReference type="InterPro" id="IPR036922">
    <property type="entry name" value="Rieske_2Fe-2S_sf"/>
</dbReference>
<evidence type="ECO:0000256" key="1">
    <source>
        <dbReference type="ARBA" id="ARBA00022714"/>
    </source>
</evidence>
<keyword evidence="5" id="KW-0411">Iron-sulfur</keyword>
<dbReference type="AlphaFoldDB" id="A0A1U7D658"/>
<keyword evidence="1" id="KW-0001">2Fe-2S</keyword>
<evidence type="ECO:0000256" key="5">
    <source>
        <dbReference type="ARBA" id="ARBA00023014"/>
    </source>
</evidence>
<dbReference type="GO" id="GO:0042128">
    <property type="term" value="P:nitrate assimilation"/>
    <property type="evidence" value="ECO:0007669"/>
    <property type="project" value="UniProtKB-KW"/>
</dbReference>
<dbReference type="GO" id="GO:0046872">
    <property type="term" value="F:metal ion binding"/>
    <property type="evidence" value="ECO:0007669"/>
    <property type="project" value="UniProtKB-KW"/>
</dbReference>
<dbReference type="NCBIfam" id="TIGR02378">
    <property type="entry name" value="nirD_assim_sml"/>
    <property type="match status" value="1"/>
</dbReference>
<evidence type="ECO:0000256" key="6">
    <source>
        <dbReference type="ARBA" id="ARBA00023063"/>
    </source>
</evidence>
<dbReference type="PANTHER" id="PTHR21496">
    <property type="entry name" value="FERREDOXIN-RELATED"/>
    <property type="match status" value="1"/>
</dbReference>
<reference evidence="8 9" key="1">
    <citation type="submission" date="2016-03" db="EMBL/GenBank/DDBJ databases">
        <title>Deep-sea bacteria in the southern Pacific.</title>
        <authorList>
            <person name="Tang K."/>
        </authorList>
    </citation>
    <scope>NUCLEOTIDE SEQUENCE [LARGE SCALE GENOMIC DNA]</scope>
    <source>
        <strain evidence="8 9">JLT2016</strain>
    </source>
</reference>
<evidence type="ECO:0000256" key="4">
    <source>
        <dbReference type="ARBA" id="ARBA00023004"/>
    </source>
</evidence>
<dbReference type="GO" id="GO:0008942">
    <property type="term" value="F:nitrite reductase [NAD(P)H] activity"/>
    <property type="evidence" value="ECO:0007669"/>
    <property type="project" value="UniProtKB-EC"/>
</dbReference>
<dbReference type="GO" id="GO:0051537">
    <property type="term" value="F:2 iron, 2 sulfur cluster binding"/>
    <property type="evidence" value="ECO:0007669"/>
    <property type="project" value="UniProtKB-KW"/>
</dbReference>
<evidence type="ECO:0000313" key="9">
    <source>
        <dbReference type="Proteomes" id="UP000186559"/>
    </source>
</evidence>
<protein>
    <submittedName>
        <fullName evidence="8">Assimilatory nitrite reductase (NAD(P)H) small subunit</fullName>
        <ecNumber evidence="8">1.7.1.4</ecNumber>
    </submittedName>
</protein>
<evidence type="ECO:0000313" key="8">
    <source>
        <dbReference type="EMBL" id="APX23588.1"/>
    </source>
</evidence>
<dbReference type="InterPro" id="IPR017941">
    <property type="entry name" value="Rieske_2Fe-2S"/>
</dbReference>
<dbReference type="KEGG" id="tpro:Ga0080559_TMP2792"/>
<sequence>MNWIDVGALDEIPLRGARVVKTRSGCVAIFRTAEDELFATSNTCAHKGGPLAEGMVHGRNITCPLHNWVYSLETGEAQGADDGRIPTYPVKTEGGRILLDGDAVAARAA</sequence>
<evidence type="ECO:0000259" key="7">
    <source>
        <dbReference type="PROSITE" id="PS51296"/>
    </source>
</evidence>
<dbReference type="PANTHER" id="PTHR21496:SF23">
    <property type="entry name" value="3-PHENYLPROPIONATE_CINNAMIC ACID DIOXYGENASE FERREDOXIN SUBUNIT"/>
    <property type="match status" value="1"/>
</dbReference>